<gene>
    <name evidence="3" type="ORF">AKJ62_04495</name>
</gene>
<keyword evidence="4" id="KW-1185">Reference proteome</keyword>
<dbReference type="Proteomes" id="UP000070589">
    <property type="component" value="Unassembled WGS sequence"/>
</dbReference>
<dbReference type="InterPro" id="IPR025698">
    <property type="entry name" value="2TM_dom"/>
</dbReference>
<keyword evidence="1" id="KW-1133">Transmembrane helix</keyword>
<comment type="caution">
    <text evidence="3">The sequence shown here is derived from an EMBL/GenBank/DDBJ whole genome shotgun (WGS) entry which is preliminary data.</text>
</comment>
<reference evidence="3 4" key="1">
    <citation type="journal article" date="2016" name="Sci. Rep.">
        <title>Metabolic traits of an uncultured archaeal lineage -MSBL1- from brine pools of the Red Sea.</title>
        <authorList>
            <person name="Mwirichia R."/>
            <person name="Alam I."/>
            <person name="Rashid M."/>
            <person name="Vinu M."/>
            <person name="Ba-Alawi W."/>
            <person name="Anthony Kamau A."/>
            <person name="Kamanda Ngugi D."/>
            <person name="Goker M."/>
            <person name="Klenk H.P."/>
            <person name="Bajic V."/>
            <person name="Stingl U."/>
        </authorList>
    </citation>
    <scope>NUCLEOTIDE SEQUENCE [LARGE SCALE GENOMIC DNA]</scope>
    <source>
        <strain evidence="3">SCGC-AAA259D14</strain>
    </source>
</reference>
<dbReference type="Pfam" id="PF13239">
    <property type="entry name" value="2TM"/>
    <property type="match status" value="1"/>
</dbReference>
<dbReference type="EMBL" id="LHXL01000081">
    <property type="protein sequence ID" value="KXA88777.1"/>
    <property type="molecule type" value="Genomic_DNA"/>
</dbReference>
<dbReference type="AlphaFoldDB" id="A0A133U3L9"/>
<evidence type="ECO:0000313" key="4">
    <source>
        <dbReference type="Proteomes" id="UP000070589"/>
    </source>
</evidence>
<keyword evidence="1" id="KW-0472">Membrane</keyword>
<evidence type="ECO:0000259" key="2">
    <source>
        <dbReference type="Pfam" id="PF13239"/>
    </source>
</evidence>
<name>A0A133U3L9_9EURY</name>
<accession>A0A133U3L9</accession>
<evidence type="ECO:0000256" key="1">
    <source>
        <dbReference type="SAM" id="Phobius"/>
    </source>
</evidence>
<protein>
    <recommendedName>
        <fullName evidence="2">2TM domain-containing protein</fullName>
    </recommendedName>
</protein>
<feature type="transmembrane region" description="Helical" evidence="1">
    <location>
        <begin position="48"/>
        <end position="71"/>
    </location>
</feature>
<keyword evidence="1" id="KW-0812">Transmembrane</keyword>
<organism evidence="3 4">
    <name type="scientific">candidate division MSBL1 archaeon SCGC-AAA259D14</name>
    <dbReference type="NCBI Taxonomy" id="1698261"/>
    <lineage>
        <taxon>Archaea</taxon>
        <taxon>Methanobacteriati</taxon>
        <taxon>Methanobacteriota</taxon>
        <taxon>candidate division MSBL1</taxon>
    </lineage>
</organism>
<proteinExistence type="predicted"/>
<feature type="transmembrane region" description="Helical" evidence="1">
    <location>
        <begin position="21"/>
        <end position="42"/>
    </location>
</feature>
<sequence length="92" mass="10550">MNSDKDLKERARKRAEEKAGFYTHLGVYVAVNVFLIVIWYISLGPGGFPWFIFPLFGWGIGIVAHGIATFYGEAYIDEKAEEEYEKLKKQKS</sequence>
<feature type="domain" description="2TM" evidence="2">
    <location>
        <begin position="9"/>
        <end position="83"/>
    </location>
</feature>
<evidence type="ECO:0000313" key="3">
    <source>
        <dbReference type="EMBL" id="KXA88777.1"/>
    </source>
</evidence>